<sequence>MERQTMRMITSRLTLPLLALAGTTSPAQSAAPADGSAFSLQPRPAEKAGPEWPIRRGSGERLADFALPALHAGETLLPAVVAKPRTTGFWLRPSHTSSRRFSSGSPGGRAMSAGLVAGATGTLPGIGELSLSANAVHARRPHSLYAGGSRYSSDDTLGIAGSWRASKALTLGLAARTVHSSGRGNPIQRMVDLAAGDPMAKSGIALTMDLATGFAPIAATLGLRLRDDHVSAADAALLGTRGGRSDKAVEMTLQRRF</sequence>
<feature type="chain" id="PRO_5045966786" evidence="2">
    <location>
        <begin position="30"/>
        <end position="257"/>
    </location>
</feature>
<feature type="compositionally biased region" description="Basic and acidic residues" evidence="1">
    <location>
        <begin position="44"/>
        <end position="55"/>
    </location>
</feature>
<protein>
    <submittedName>
        <fullName evidence="3">Uncharacterized protein</fullName>
    </submittedName>
</protein>
<dbReference type="EMBL" id="JBHSDR010000006">
    <property type="protein sequence ID" value="MFC4295533.1"/>
    <property type="molecule type" value="Genomic_DNA"/>
</dbReference>
<feature type="region of interest" description="Disordered" evidence="1">
    <location>
        <begin position="26"/>
        <end position="55"/>
    </location>
</feature>
<proteinExistence type="predicted"/>
<gene>
    <name evidence="3" type="ORF">ACFO0A_10755</name>
</gene>
<keyword evidence="4" id="KW-1185">Reference proteome</keyword>
<comment type="caution">
    <text evidence="3">The sequence shown here is derived from an EMBL/GenBank/DDBJ whole genome shotgun (WGS) entry which is preliminary data.</text>
</comment>
<dbReference type="RefSeq" id="WP_379539004.1">
    <property type="nucleotide sequence ID" value="NZ_JBHSDR010000006.1"/>
</dbReference>
<dbReference type="Proteomes" id="UP001595828">
    <property type="component" value="Unassembled WGS sequence"/>
</dbReference>
<keyword evidence="2" id="KW-0732">Signal</keyword>
<evidence type="ECO:0000256" key="1">
    <source>
        <dbReference type="SAM" id="MobiDB-lite"/>
    </source>
</evidence>
<reference evidence="4" key="1">
    <citation type="journal article" date="2019" name="Int. J. Syst. Evol. Microbiol.">
        <title>The Global Catalogue of Microorganisms (GCM) 10K type strain sequencing project: providing services to taxonomists for standard genome sequencing and annotation.</title>
        <authorList>
            <consortium name="The Broad Institute Genomics Platform"/>
            <consortium name="The Broad Institute Genome Sequencing Center for Infectious Disease"/>
            <person name="Wu L."/>
            <person name="Ma J."/>
        </authorList>
    </citation>
    <scope>NUCLEOTIDE SEQUENCE [LARGE SCALE GENOMIC DNA]</scope>
    <source>
        <strain evidence="4">CGMCC 1.12989</strain>
    </source>
</reference>
<name>A0ABV8RQ73_9SPHN</name>
<evidence type="ECO:0000313" key="3">
    <source>
        <dbReference type="EMBL" id="MFC4295533.1"/>
    </source>
</evidence>
<evidence type="ECO:0000256" key="2">
    <source>
        <dbReference type="SAM" id="SignalP"/>
    </source>
</evidence>
<organism evidence="3 4">
    <name type="scientific">Novosphingobium tardum</name>
    <dbReference type="NCBI Taxonomy" id="1538021"/>
    <lineage>
        <taxon>Bacteria</taxon>
        <taxon>Pseudomonadati</taxon>
        <taxon>Pseudomonadota</taxon>
        <taxon>Alphaproteobacteria</taxon>
        <taxon>Sphingomonadales</taxon>
        <taxon>Sphingomonadaceae</taxon>
        <taxon>Novosphingobium</taxon>
    </lineage>
</organism>
<evidence type="ECO:0000313" key="4">
    <source>
        <dbReference type="Proteomes" id="UP001595828"/>
    </source>
</evidence>
<accession>A0ABV8RQ73</accession>
<feature type="signal peptide" evidence="2">
    <location>
        <begin position="1"/>
        <end position="29"/>
    </location>
</feature>